<sequence>MTLFNGNCDNCIYGNGKPIICTACGSMVKDGLCLTCYFREKNLYNCDPNAYSFDITNYFPQSQYENHLCSLCGNNSHDGYDCQQQFSFVHEQELSYNQNYNDNYYPYELPSFPCCDNYGESHETFQCQPITFQIDFSGYDQIQTPQYPEIHFSSQETKKEEPSQESDIHQLIEECSTKVSEKQKIEDTMLQLVKIYQEKEFLCIHDDIDNHIESALNSKLLLINSNSQHLDKKEQEVKNVVEQPAELAPILSTKELEHLLSMGYEHLNITLETESDEVTESNAKNLLPIPSKCEVTLEDKKECDVPISENSPVCDKHYDIFSDSKIDDDISVYDDDFKDIEYVEVSLSDPENVTIEGENSVEEENVVQQEEEYVDLEDISQIQDVVLREKLLSIIRLISNIESLNDNSTLDRVHNSFAFDNSLLDNFLPEFETFCDHSEETRSGNTNHANDSLPDYDSFCFEIEPEEASLFLSDNSIPPGIENFADDPEGDIHFLEESLINDSILSHQPFDFNFEDNPSIPRPPPKPPDDETNAGEEISVVMNGKDKFDDDYHYFMFAKVFSLFSAENEDTIFDPAISE</sequence>
<evidence type="ECO:0000313" key="2">
    <source>
        <dbReference type="EMBL" id="GEU88984.1"/>
    </source>
</evidence>
<dbReference type="EMBL" id="BKCJ010009864">
    <property type="protein sequence ID" value="GEU88984.1"/>
    <property type="molecule type" value="Genomic_DNA"/>
</dbReference>
<feature type="region of interest" description="Disordered" evidence="1">
    <location>
        <begin position="515"/>
        <end position="534"/>
    </location>
</feature>
<comment type="caution">
    <text evidence="2">The sequence shown here is derived from an EMBL/GenBank/DDBJ whole genome shotgun (WGS) entry which is preliminary data.</text>
</comment>
<gene>
    <name evidence="2" type="ORF">Tci_060962</name>
</gene>
<evidence type="ECO:0008006" key="3">
    <source>
        <dbReference type="Google" id="ProtNLM"/>
    </source>
</evidence>
<accession>A0A6L2NWM4</accession>
<evidence type="ECO:0000256" key="1">
    <source>
        <dbReference type="SAM" id="MobiDB-lite"/>
    </source>
</evidence>
<proteinExistence type="predicted"/>
<dbReference type="AlphaFoldDB" id="A0A6L2NWM4"/>
<protein>
    <recommendedName>
        <fullName evidence="3">Pre-mRNA splicing Prp18-interacting factor</fullName>
    </recommendedName>
</protein>
<name>A0A6L2NWM4_TANCI</name>
<organism evidence="2">
    <name type="scientific">Tanacetum cinerariifolium</name>
    <name type="common">Dalmatian daisy</name>
    <name type="synonym">Chrysanthemum cinerariifolium</name>
    <dbReference type="NCBI Taxonomy" id="118510"/>
    <lineage>
        <taxon>Eukaryota</taxon>
        <taxon>Viridiplantae</taxon>
        <taxon>Streptophyta</taxon>
        <taxon>Embryophyta</taxon>
        <taxon>Tracheophyta</taxon>
        <taxon>Spermatophyta</taxon>
        <taxon>Magnoliopsida</taxon>
        <taxon>eudicotyledons</taxon>
        <taxon>Gunneridae</taxon>
        <taxon>Pentapetalae</taxon>
        <taxon>asterids</taxon>
        <taxon>campanulids</taxon>
        <taxon>Asterales</taxon>
        <taxon>Asteraceae</taxon>
        <taxon>Asteroideae</taxon>
        <taxon>Anthemideae</taxon>
        <taxon>Anthemidinae</taxon>
        <taxon>Tanacetum</taxon>
    </lineage>
</organism>
<reference evidence="2" key="1">
    <citation type="journal article" date="2019" name="Sci. Rep.">
        <title>Draft genome of Tanacetum cinerariifolium, the natural source of mosquito coil.</title>
        <authorList>
            <person name="Yamashiro T."/>
            <person name="Shiraishi A."/>
            <person name="Satake H."/>
            <person name="Nakayama K."/>
        </authorList>
    </citation>
    <scope>NUCLEOTIDE SEQUENCE</scope>
</reference>